<dbReference type="EMBL" id="BAOP01000017">
    <property type="protein sequence ID" value="GAC80426.1"/>
    <property type="molecule type" value="Genomic_DNA"/>
</dbReference>
<dbReference type="GO" id="GO:0008757">
    <property type="term" value="F:S-adenosylmethionine-dependent methyltransferase activity"/>
    <property type="evidence" value="ECO:0007669"/>
    <property type="project" value="TreeGrafter"/>
</dbReference>
<dbReference type="GO" id="GO:0008276">
    <property type="term" value="F:protein methyltransferase activity"/>
    <property type="evidence" value="ECO:0007669"/>
    <property type="project" value="TreeGrafter"/>
</dbReference>
<feature type="domain" description="Methyltransferase small" evidence="5">
    <location>
        <begin position="55"/>
        <end position="182"/>
    </location>
</feature>
<keyword evidence="7" id="KW-1185">Reference proteome</keyword>
<evidence type="ECO:0000256" key="4">
    <source>
        <dbReference type="ARBA" id="ARBA00022691"/>
    </source>
</evidence>
<dbReference type="Proteomes" id="UP000035009">
    <property type="component" value="Unassembled WGS sequence"/>
</dbReference>
<dbReference type="InterPro" id="IPR052190">
    <property type="entry name" value="Euk-Arch_PrmC-MTase"/>
</dbReference>
<dbReference type="PANTHER" id="PTHR45875">
    <property type="entry name" value="METHYLTRANSFERASE N6AMT1"/>
    <property type="match status" value="1"/>
</dbReference>
<dbReference type="eggNOG" id="COG2890">
    <property type="taxonomic scope" value="Bacteria"/>
</dbReference>
<proteinExistence type="inferred from homology"/>
<reference evidence="6 7" key="1">
    <citation type="submission" date="2013-02" db="EMBL/GenBank/DDBJ databases">
        <title>Whole genome shotgun sequence of Gordonia malaquae NBRC 108250.</title>
        <authorList>
            <person name="Yoshida I."/>
            <person name="Hosoyama A."/>
            <person name="Tsuchikane K."/>
            <person name="Ando Y."/>
            <person name="Baba S."/>
            <person name="Ohji S."/>
            <person name="Hamada M."/>
            <person name="Tamura T."/>
            <person name="Yamazoe A."/>
            <person name="Yamazaki S."/>
            <person name="Fujita N."/>
        </authorList>
    </citation>
    <scope>NUCLEOTIDE SEQUENCE [LARGE SCALE GENOMIC DNA]</scope>
    <source>
        <strain evidence="6 7">NBRC 108250</strain>
    </source>
</reference>
<organism evidence="6 7">
    <name type="scientific">Gordonia malaquae NBRC 108250</name>
    <dbReference type="NCBI Taxonomy" id="1223542"/>
    <lineage>
        <taxon>Bacteria</taxon>
        <taxon>Bacillati</taxon>
        <taxon>Actinomycetota</taxon>
        <taxon>Actinomycetes</taxon>
        <taxon>Mycobacteriales</taxon>
        <taxon>Gordoniaceae</taxon>
        <taxon>Gordonia</taxon>
    </lineage>
</organism>
<dbReference type="InterPro" id="IPR002052">
    <property type="entry name" value="DNA_methylase_N6_adenine_CS"/>
</dbReference>
<evidence type="ECO:0000256" key="2">
    <source>
        <dbReference type="ARBA" id="ARBA00022603"/>
    </source>
</evidence>
<dbReference type="GO" id="GO:0032259">
    <property type="term" value="P:methylation"/>
    <property type="evidence" value="ECO:0007669"/>
    <property type="project" value="UniProtKB-KW"/>
</dbReference>
<evidence type="ECO:0000256" key="1">
    <source>
        <dbReference type="ARBA" id="ARBA00006149"/>
    </source>
</evidence>
<dbReference type="Pfam" id="PF05175">
    <property type="entry name" value="MTS"/>
    <property type="match status" value="1"/>
</dbReference>
<dbReference type="OrthoDB" id="8746524at2"/>
<dbReference type="AlphaFoldDB" id="M3TG33"/>
<dbReference type="GO" id="GO:0008170">
    <property type="term" value="F:N-methyltransferase activity"/>
    <property type="evidence" value="ECO:0007669"/>
    <property type="project" value="UniProtKB-ARBA"/>
</dbReference>
<dbReference type="InterPro" id="IPR029063">
    <property type="entry name" value="SAM-dependent_MTases_sf"/>
</dbReference>
<protein>
    <recommendedName>
        <fullName evidence="5">Methyltransferase small domain-containing protein</fullName>
    </recommendedName>
</protein>
<sequence>MIVDWAVGEETTSRILAELPYPRPDVVDVRGVYPPSVDSALLCRHVVGELVGAPPNHSVVELCAGSGIASIYAALAGAVVCAVDDRRDAVRAIAMNAAANDVVVDSVQADVRTWSPPEPVDLLVANPPYVPAPHDTFDGHAWDAGPDGRAVLDVIVDRAAGILGAEGVLLLVFSDIAGVAEVVDRLTMNGLSGSVVDEARLEFGPVTRERAGWLAEKGLIEPGQTDERIVVVRAVRSAAR</sequence>
<gene>
    <name evidence="6" type="ORF">GM1_017_00850</name>
</gene>
<evidence type="ECO:0000256" key="3">
    <source>
        <dbReference type="ARBA" id="ARBA00022679"/>
    </source>
</evidence>
<dbReference type="SUPFAM" id="SSF53335">
    <property type="entry name" value="S-adenosyl-L-methionine-dependent methyltransferases"/>
    <property type="match status" value="1"/>
</dbReference>
<dbReference type="CDD" id="cd02440">
    <property type="entry name" value="AdoMet_MTases"/>
    <property type="match status" value="1"/>
</dbReference>
<keyword evidence="3" id="KW-0808">Transferase</keyword>
<evidence type="ECO:0000313" key="6">
    <source>
        <dbReference type="EMBL" id="GAC80426.1"/>
    </source>
</evidence>
<comment type="caution">
    <text evidence="6">The sequence shown here is derived from an EMBL/GenBank/DDBJ whole genome shotgun (WGS) entry which is preliminary data.</text>
</comment>
<evidence type="ECO:0000313" key="7">
    <source>
        <dbReference type="Proteomes" id="UP000035009"/>
    </source>
</evidence>
<comment type="similarity">
    <text evidence="1">Belongs to the eukaryotic/archaeal PrmC-related family.</text>
</comment>
<dbReference type="InterPro" id="IPR007848">
    <property type="entry name" value="Small_mtfrase_dom"/>
</dbReference>
<dbReference type="RefSeq" id="WP_008379433.1">
    <property type="nucleotide sequence ID" value="NZ_BAOP01000017.1"/>
</dbReference>
<keyword evidence="4" id="KW-0949">S-adenosyl-L-methionine</keyword>
<accession>M3TG33</accession>
<keyword evidence="2" id="KW-0489">Methyltransferase</keyword>
<dbReference type="PROSITE" id="PS00092">
    <property type="entry name" value="N6_MTASE"/>
    <property type="match status" value="1"/>
</dbReference>
<evidence type="ECO:0000259" key="5">
    <source>
        <dbReference type="Pfam" id="PF05175"/>
    </source>
</evidence>
<dbReference type="GO" id="GO:0035657">
    <property type="term" value="C:eRF1 methyltransferase complex"/>
    <property type="evidence" value="ECO:0007669"/>
    <property type="project" value="TreeGrafter"/>
</dbReference>
<name>M3TG33_GORML</name>
<dbReference type="STRING" id="410332.SAMN04488550_0213"/>
<dbReference type="GO" id="GO:0003676">
    <property type="term" value="F:nucleic acid binding"/>
    <property type="evidence" value="ECO:0007669"/>
    <property type="project" value="InterPro"/>
</dbReference>
<dbReference type="PANTHER" id="PTHR45875:SF1">
    <property type="entry name" value="METHYLTRANSFERASE N6AMT1"/>
    <property type="match status" value="1"/>
</dbReference>
<dbReference type="Gene3D" id="3.40.50.150">
    <property type="entry name" value="Vaccinia Virus protein VP39"/>
    <property type="match status" value="1"/>
</dbReference>